<evidence type="ECO:0000313" key="2">
    <source>
        <dbReference type="EMBL" id="MPC41863.1"/>
    </source>
</evidence>
<dbReference type="Proteomes" id="UP000324222">
    <property type="component" value="Unassembled WGS sequence"/>
</dbReference>
<feature type="region of interest" description="Disordered" evidence="1">
    <location>
        <begin position="67"/>
        <end position="130"/>
    </location>
</feature>
<evidence type="ECO:0000256" key="1">
    <source>
        <dbReference type="SAM" id="MobiDB-lite"/>
    </source>
</evidence>
<reference evidence="2 3" key="1">
    <citation type="submission" date="2019-05" db="EMBL/GenBank/DDBJ databases">
        <title>Another draft genome of Portunus trituberculatus and its Hox gene families provides insights of decapod evolution.</title>
        <authorList>
            <person name="Jeong J.-H."/>
            <person name="Song I."/>
            <person name="Kim S."/>
            <person name="Choi T."/>
            <person name="Kim D."/>
            <person name="Ryu S."/>
            <person name="Kim W."/>
        </authorList>
    </citation>
    <scope>NUCLEOTIDE SEQUENCE [LARGE SCALE GENOMIC DNA]</scope>
    <source>
        <tissue evidence="2">Muscle</tissue>
    </source>
</reference>
<accession>A0A5B7F9V1</accession>
<organism evidence="2 3">
    <name type="scientific">Portunus trituberculatus</name>
    <name type="common">Swimming crab</name>
    <name type="synonym">Neptunus trituberculatus</name>
    <dbReference type="NCBI Taxonomy" id="210409"/>
    <lineage>
        <taxon>Eukaryota</taxon>
        <taxon>Metazoa</taxon>
        <taxon>Ecdysozoa</taxon>
        <taxon>Arthropoda</taxon>
        <taxon>Crustacea</taxon>
        <taxon>Multicrustacea</taxon>
        <taxon>Malacostraca</taxon>
        <taxon>Eumalacostraca</taxon>
        <taxon>Eucarida</taxon>
        <taxon>Decapoda</taxon>
        <taxon>Pleocyemata</taxon>
        <taxon>Brachyura</taxon>
        <taxon>Eubrachyura</taxon>
        <taxon>Portunoidea</taxon>
        <taxon>Portunidae</taxon>
        <taxon>Portuninae</taxon>
        <taxon>Portunus</taxon>
    </lineage>
</organism>
<gene>
    <name evidence="2" type="ORF">E2C01_035470</name>
</gene>
<keyword evidence="3" id="KW-1185">Reference proteome</keyword>
<proteinExistence type="predicted"/>
<sequence>MYFTKWKTVESSTARKCFTRLRVLQRCVTLPDKTIVMSWAPWLPQWSEGLRTEGRRLKLKFRMEANRSERGSPFCSSLWKRPEKSPNALRKSTSSQSWDAGMELNVSSSSKRSGKPTELTVTSSSDEEMS</sequence>
<name>A0A5B7F9V1_PORTR</name>
<comment type="caution">
    <text evidence="2">The sequence shown here is derived from an EMBL/GenBank/DDBJ whole genome shotgun (WGS) entry which is preliminary data.</text>
</comment>
<protein>
    <submittedName>
        <fullName evidence="2">Uncharacterized protein</fullName>
    </submittedName>
</protein>
<dbReference type="AlphaFoldDB" id="A0A5B7F9V1"/>
<dbReference type="EMBL" id="VSRR010005213">
    <property type="protein sequence ID" value="MPC41863.1"/>
    <property type="molecule type" value="Genomic_DNA"/>
</dbReference>
<evidence type="ECO:0000313" key="3">
    <source>
        <dbReference type="Proteomes" id="UP000324222"/>
    </source>
</evidence>